<evidence type="ECO:0000256" key="1">
    <source>
        <dbReference type="SAM" id="Coils"/>
    </source>
</evidence>
<comment type="caution">
    <text evidence="3">The sequence shown here is derived from an EMBL/GenBank/DDBJ whole genome shotgun (WGS) entry which is preliminary data.</text>
</comment>
<name>A0AAV9WSG4_9PEZI</name>
<feature type="coiled-coil region" evidence="1">
    <location>
        <begin position="566"/>
        <end position="593"/>
    </location>
</feature>
<feature type="compositionally biased region" description="Polar residues" evidence="2">
    <location>
        <begin position="967"/>
        <end position="982"/>
    </location>
</feature>
<feature type="compositionally biased region" description="Low complexity" evidence="2">
    <location>
        <begin position="837"/>
        <end position="852"/>
    </location>
</feature>
<feature type="region of interest" description="Disordered" evidence="2">
    <location>
        <begin position="942"/>
        <end position="1275"/>
    </location>
</feature>
<keyword evidence="4" id="KW-1185">Reference proteome</keyword>
<sequence>MNLFHDWIESDVEAELQRIEEASQQLRKQRNALQANRTKGIVEYSKLNAAAKAKYDAQLKANPKSKPVLKTIPKFEHCKTTYDKTLVTPIEWIPRQIQSPLREVKHYVQIVDIPSYSKIVPGAPFQASVTDGHVSIGALFKPSKGWTSSLHLVEPGAIFQILRYSFHFPGSCSNSWEEGLTRRDQLKLARSSQERPTRPKSLKYPSIPASMSTYVWENDLFADPEILLEVELSKVLPTKASIFEDTPSVWEGGKVLGSMRRLPVHPIQLPGLDLWCTEIIEPIAQIWYTEMAWYRFSQSITPREFRKLPSIKTTFLRRLQINDRKITARAVSKARKNVFETMYRTEAPIGKLFEIWRAYIYLSDLFMDEPQDTSPRIPGTNRPLPYRNSSSSTQEGFGAGFQTQDEMMNTPQFATQFPPVHSAAGARHGREARDKLDLEKRIARFKYDLDLVECEQLSEIIRTLYTRARDGEFEPGVRTPQPEKRTGISIIRGHISDFYASKILAKVEITRVKPQTSAPRSSRAVEVQGEAKKHKKEPIQKVKQLIERPRMEVPRKEATPVATFPRAQDLSDRERLQANLTRLKKQRAIEDAQKASGSPLAAPINQPYLHSTAVPTSHRSTRENEPVPKVIKKASRKSLGAQENVKTPVAGPFTPPPIPAGDPMEGITVHTGLMHQERSNGLQSKMGRLSARRSMPALGRAGTQSSVKSTQDGFSIKRQANDRLSHLGLATDCSSQFSTPRLVTGTPVVLDSTPLSRKSFSVKPEPKNAGAAAARNTSVQNASKPTTPGAAPSTPAPVEKNTVAPSIASKGEQEQPRPVLQNPRPRKTSRAQVLEQSDAPSVASSSHSPPVVVKVESPDVGSAAIELSEEAKAPQLDTEMPEAPQPQNLLTRLEKMLQHIQNEKDQDKILPKRTRVPEDQAKALLKHSSLWPPPKRELQKHMRAVPNLEPKDSRARTCRYPEDFEPYNSTIETSTQPGTQGKQRADSSGSRDRRENPPPDDQHVFTLTNQPAEDSSDDEPVEWESTPRSQLIDPLDRENEVFENSDVESCLDDNPPPASSMQTPESRGHEATPRKGGSAVVKTNTPVSSLRRAVAEKAATPMKRITGVPLRASSPVEDEDDGFVDRYQRPSMADRVENQNSGDEVEIGEQQQAYRGDENGDENGDEGEGDKVEKEADEEEDEEYEEYYEEDEGEEEEEEQESEIQVCKTQSSPDRRHQTPHFGEPQPDIQVVDATSRVISSSQLEHHETPRSSPNITKRKADEISASPVKAGSAVSPMIRGAKVLKVEGARQVGETLIKRANAAIASSKEGVRRELNISQAGLEKGTLGNRGSLRERLNQQRDAFWNGPSDQMSDSD</sequence>
<feature type="region of interest" description="Disordered" evidence="2">
    <location>
        <begin position="758"/>
        <end position="852"/>
    </location>
</feature>
<proteinExistence type="predicted"/>
<dbReference type="Proteomes" id="UP001370758">
    <property type="component" value="Unassembled WGS sequence"/>
</dbReference>
<reference evidence="3 4" key="1">
    <citation type="submission" date="2023-08" db="EMBL/GenBank/DDBJ databases">
        <authorList>
            <person name="Palmer J.M."/>
        </authorList>
    </citation>
    <scope>NUCLEOTIDE SEQUENCE [LARGE SCALE GENOMIC DNA]</scope>
    <source>
        <strain evidence="3 4">TWF481</strain>
    </source>
</reference>
<evidence type="ECO:0000313" key="3">
    <source>
        <dbReference type="EMBL" id="KAK6512420.1"/>
    </source>
</evidence>
<feature type="region of interest" description="Disordered" evidence="2">
    <location>
        <begin position="372"/>
        <end position="395"/>
    </location>
</feature>
<feature type="coiled-coil region" evidence="1">
    <location>
        <begin position="9"/>
        <end position="39"/>
    </location>
</feature>
<feature type="compositionally biased region" description="Basic and acidic residues" evidence="2">
    <location>
        <begin position="949"/>
        <end position="962"/>
    </location>
</feature>
<accession>A0AAV9WSG4</accession>
<evidence type="ECO:0000313" key="4">
    <source>
        <dbReference type="Proteomes" id="UP001370758"/>
    </source>
</evidence>
<feature type="region of interest" description="Disordered" evidence="2">
    <location>
        <begin position="519"/>
        <end position="539"/>
    </location>
</feature>
<keyword evidence="1" id="KW-0175">Coiled coil</keyword>
<evidence type="ECO:0000256" key="2">
    <source>
        <dbReference type="SAM" id="MobiDB-lite"/>
    </source>
</evidence>
<dbReference type="EMBL" id="JAVHJL010000001">
    <property type="protein sequence ID" value="KAK6512420.1"/>
    <property type="molecule type" value="Genomic_DNA"/>
</dbReference>
<feature type="compositionally biased region" description="Acidic residues" evidence="2">
    <location>
        <begin position="1041"/>
        <end position="1051"/>
    </location>
</feature>
<gene>
    <name evidence="3" type="ORF">TWF481_001306</name>
</gene>
<organism evidence="3 4">
    <name type="scientific">Arthrobotrys musiformis</name>
    <dbReference type="NCBI Taxonomy" id="47236"/>
    <lineage>
        <taxon>Eukaryota</taxon>
        <taxon>Fungi</taxon>
        <taxon>Dikarya</taxon>
        <taxon>Ascomycota</taxon>
        <taxon>Pezizomycotina</taxon>
        <taxon>Orbiliomycetes</taxon>
        <taxon>Orbiliales</taxon>
        <taxon>Orbiliaceae</taxon>
        <taxon>Arthrobotrys</taxon>
    </lineage>
</organism>
<feature type="compositionally biased region" description="Polar residues" evidence="2">
    <location>
        <begin position="775"/>
        <end position="784"/>
    </location>
</feature>
<feature type="compositionally biased region" description="Acidic residues" evidence="2">
    <location>
        <begin position="1159"/>
        <end position="1168"/>
    </location>
</feature>
<feature type="compositionally biased region" description="Basic and acidic residues" evidence="2">
    <location>
        <begin position="983"/>
        <end position="1003"/>
    </location>
</feature>
<feature type="compositionally biased region" description="Low complexity" evidence="2">
    <location>
        <begin position="785"/>
        <end position="797"/>
    </location>
</feature>
<protein>
    <submittedName>
        <fullName evidence="3">Uncharacterized protein</fullName>
    </submittedName>
</protein>
<feature type="compositionally biased region" description="Acidic residues" evidence="2">
    <location>
        <begin position="1175"/>
        <end position="1202"/>
    </location>
</feature>
<feature type="compositionally biased region" description="Basic and acidic residues" evidence="2">
    <location>
        <begin position="1123"/>
        <end position="1137"/>
    </location>
</feature>